<dbReference type="InterPro" id="IPR003474">
    <property type="entry name" value="Glcn_transporter"/>
</dbReference>
<evidence type="ECO:0000313" key="3">
    <source>
        <dbReference type="Proteomes" id="UP000660021"/>
    </source>
</evidence>
<feature type="transmembrane region" description="Helical" evidence="1">
    <location>
        <begin position="367"/>
        <end position="400"/>
    </location>
</feature>
<feature type="transmembrane region" description="Helical" evidence="1">
    <location>
        <begin position="238"/>
        <end position="261"/>
    </location>
</feature>
<keyword evidence="1" id="KW-0472">Membrane</keyword>
<feature type="transmembrane region" description="Helical" evidence="1">
    <location>
        <begin position="178"/>
        <end position="197"/>
    </location>
</feature>
<dbReference type="PANTHER" id="PTHR30354:SF11">
    <property type="entry name" value="PERMEASE"/>
    <property type="match status" value="1"/>
</dbReference>
<organism evidence="2 3">
    <name type="scientific">Pseudoflavonifractor hominis</name>
    <dbReference type="NCBI Taxonomy" id="2763059"/>
    <lineage>
        <taxon>Bacteria</taxon>
        <taxon>Bacillati</taxon>
        <taxon>Bacillota</taxon>
        <taxon>Clostridia</taxon>
        <taxon>Eubacteriales</taxon>
        <taxon>Oscillospiraceae</taxon>
        <taxon>Pseudoflavonifractor</taxon>
    </lineage>
</organism>
<accession>A0ABR7HT71</accession>
<feature type="transmembrane region" description="Helical" evidence="1">
    <location>
        <begin position="407"/>
        <end position="428"/>
    </location>
</feature>
<feature type="transmembrane region" description="Helical" evidence="1">
    <location>
        <begin position="107"/>
        <end position="132"/>
    </location>
</feature>
<comment type="caution">
    <text evidence="2">The sequence shown here is derived from an EMBL/GenBank/DDBJ whole genome shotgun (WGS) entry which is preliminary data.</text>
</comment>
<dbReference type="EMBL" id="JACOPR010000003">
    <property type="protein sequence ID" value="MBC5730716.1"/>
    <property type="molecule type" value="Genomic_DNA"/>
</dbReference>
<feature type="transmembrane region" description="Helical" evidence="1">
    <location>
        <begin position="448"/>
        <end position="470"/>
    </location>
</feature>
<reference evidence="2 3" key="1">
    <citation type="submission" date="2020-08" db="EMBL/GenBank/DDBJ databases">
        <title>Genome public.</title>
        <authorList>
            <person name="Liu C."/>
            <person name="Sun Q."/>
        </authorList>
    </citation>
    <scope>NUCLEOTIDE SEQUENCE [LARGE SCALE GENOMIC DNA]</scope>
    <source>
        <strain evidence="2 3">New-38</strain>
    </source>
</reference>
<proteinExistence type="predicted"/>
<keyword evidence="1" id="KW-1133">Transmembrane helix</keyword>
<evidence type="ECO:0000313" key="2">
    <source>
        <dbReference type="EMBL" id="MBC5730716.1"/>
    </source>
</evidence>
<feature type="transmembrane region" description="Helical" evidence="1">
    <location>
        <begin position="281"/>
        <end position="298"/>
    </location>
</feature>
<feature type="transmembrane region" description="Helical" evidence="1">
    <location>
        <begin position="30"/>
        <end position="48"/>
    </location>
</feature>
<feature type="transmembrane region" description="Helical" evidence="1">
    <location>
        <begin position="5"/>
        <end position="24"/>
    </location>
</feature>
<keyword evidence="1" id="KW-0812">Transmembrane</keyword>
<dbReference type="Proteomes" id="UP000660021">
    <property type="component" value="Unassembled WGS sequence"/>
</dbReference>
<feature type="transmembrane region" description="Helical" evidence="1">
    <location>
        <begin position="153"/>
        <end position="172"/>
    </location>
</feature>
<dbReference type="Pfam" id="PF02447">
    <property type="entry name" value="GntP_permease"/>
    <property type="match status" value="1"/>
</dbReference>
<feature type="transmembrane region" description="Helical" evidence="1">
    <location>
        <begin position="326"/>
        <end position="347"/>
    </location>
</feature>
<sequence>MSAVLFLITLVIAIAILVVLIMKVKLHPTFALFLVGLGMALVNGFPFMEAMGLLTKGFGNTLGSLGIPIMLGAILAMGVQDTGAAKSIANFFIRLFHGKNLELAPSLTAYVVSIPVFGDITTILCSNIANVLSKRKHISMSTMAAFTQTGLNLTHAMVPPTPGILAVSVALSADLGMVITWGIVITAIAFFLTWLVLKKWCEKEWIEPVPAVVEGIEETKSNSVSDILINEPDLPNTFAAFLTILIPVVLIAGGSFINMSIPESVAEDAMIRTVAAIMSDKVVALGAGVIYTMILATFHKKSVRASNLDSTGSDPKGFNEVVLNSWIARGLEVALAALLITAMGGAFSEVIKACPAIGELTELIDKLPIPAILIPFFCGAIMMTAVGSMTTAGITAVGVVGPMMATLGLSPVAATLAIGAGTLCFNHVSNSGFWVVSRFFNLGTITQGLKYITIPDAVAGVFSMILLLICNMIGII</sequence>
<name>A0ABR7HT71_9FIRM</name>
<protein>
    <submittedName>
        <fullName evidence="2">Gluconate transporter</fullName>
    </submittedName>
</protein>
<dbReference type="PANTHER" id="PTHR30354">
    <property type="entry name" value="GNT FAMILY GLUCONATE TRANSPORTER"/>
    <property type="match status" value="1"/>
</dbReference>
<gene>
    <name evidence="2" type="ORF">H8S34_07690</name>
</gene>
<evidence type="ECO:0000256" key="1">
    <source>
        <dbReference type="SAM" id="Phobius"/>
    </source>
</evidence>
<keyword evidence="3" id="KW-1185">Reference proteome</keyword>
<feature type="transmembrane region" description="Helical" evidence="1">
    <location>
        <begin position="60"/>
        <end position="79"/>
    </location>
</feature>
<dbReference type="RefSeq" id="WP_186963560.1">
    <property type="nucleotide sequence ID" value="NZ_JACOPR010000003.1"/>
</dbReference>